<evidence type="ECO:0000313" key="2">
    <source>
        <dbReference type="EMBL" id="MBL6277856.1"/>
    </source>
</evidence>
<keyword evidence="3" id="KW-1185">Reference proteome</keyword>
<gene>
    <name evidence="2" type="ORF">JMF97_17005</name>
</gene>
<sequence>MTAGLPSGLEIWLVGTPTELDAAVTALAATGRFAQRGTRHAMAGADSGRYRLYLRLAVAPAVRRPGRAQSVPTDPSLLDLYQS</sequence>
<proteinExistence type="predicted"/>
<organism evidence="2 3">
    <name type="scientific">Micromonospora fiedleri</name>
    <dbReference type="NCBI Taxonomy" id="1157498"/>
    <lineage>
        <taxon>Bacteria</taxon>
        <taxon>Bacillati</taxon>
        <taxon>Actinomycetota</taxon>
        <taxon>Actinomycetes</taxon>
        <taxon>Micromonosporales</taxon>
        <taxon>Micromonosporaceae</taxon>
        <taxon>Micromonospora</taxon>
    </lineage>
</organism>
<protein>
    <submittedName>
        <fullName evidence="2">Uncharacterized protein</fullName>
    </submittedName>
</protein>
<evidence type="ECO:0000256" key="1">
    <source>
        <dbReference type="SAM" id="MobiDB-lite"/>
    </source>
</evidence>
<accession>A0ABS1UNC1</accession>
<feature type="region of interest" description="Disordered" evidence="1">
    <location>
        <begin position="64"/>
        <end position="83"/>
    </location>
</feature>
<dbReference type="Proteomes" id="UP000661193">
    <property type="component" value="Unassembled WGS sequence"/>
</dbReference>
<comment type="caution">
    <text evidence="2">The sequence shown here is derived from an EMBL/GenBank/DDBJ whole genome shotgun (WGS) entry which is preliminary data.</text>
</comment>
<dbReference type="EMBL" id="JAETXL010000005">
    <property type="protein sequence ID" value="MBL6277856.1"/>
    <property type="molecule type" value="Genomic_DNA"/>
</dbReference>
<reference evidence="2 3" key="1">
    <citation type="submission" date="2021-01" db="EMBL/GenBank/DDBJ databases">
        <title>Genome sequencing of Micromonospora fiedleri MG-37.</title>
        <authorList>
            <person name="Moreland P.E.J."/>
            <person name="Stach J.E.M."/>
        </authorList>
    </citation>
    <scope>NUCLEOTIDE SEQUENCE [LARGE SCALE GENOMIC DNA]</scope>
    <source>
        <strain evidence="2 3">MG-37</strain>
    </source>
</reference>
<evidence type="ECO:0000313" key="3">
    <source>
        <dbReference type="Proteomes" id="UP000661193"/>
    </source>
</evidence>
<name>A0ABS1UNC1_9ACTN</name>
<dbReference type="RefSeq" id="WP_203222404.1">
    <property type="nucleotide sequence ID" value="NZ_JAETXL010000005.1"/>
</dbReference>